<dbReference type="InterPro" id="IPR032675">
    <property type="entry name" value="LRR_dom_sf"/>
</dbReference>
<reference evidence="2 3" key="1">
    <citation type="submission" date="2021-09" db="EMBL/GenBank/DDBJ databases">
        <title>Genomic insights and catalytic innovation underlie evolution of tropane alkaloids biosynthesis.</title>
        <authorList>
            <person name="Wang Y.-J."/>
            <person name="Tian T."/>
            <person name="Huang J.-P."/>
            <person name="Huang S.-X."/>
        </authorList>
    </citation>
    <scope>NUCLEOTIDE SEQUENCE [LARGE SCALE GENOMIC DNA]</scope>
    <source>
        <strain evidence="2">KIB-2018</strain>
        <tissue evidence="2">Leaf</tissue>
    </source>
</reference>
<organism evidence="2 3">
    <name type="scientific">Erythroxylum novogranatense</name>
    <dbReference type="NCBI Taxonomy" id="1862640"/>
    <lineage>
        <taxon>Eukaryota</taxon>
        <taxon>Viridiplantae</taxon>
        <taxon>Streptophyta</taxon>
        <taxon>Embryophyta</taxon>
        <taxon>Tracheophyta</taxon>
        <taxon>Spermatophyta</taxon>
        <taxon>Magnoliopsida</taxon>
        <taxon>eudicotyledons</taxon>
        <taxon>Gunneridae</taxon>
        <taxon>Pentapetalae</taxon>
        <taxon>rosids</taxon>
        <taxon>fabids</taxon>
        <taxon>Malpighiales</taxon>
        <taxon>Erythroxylaceae</taxon>
        <taxon>Erythroxylum</taxon>
    </lineage>
</organism>
<dbReference type="FunFam" id="1.20.1280.50:FF:000023">
    <property type="entry name" value="F-box/LRR-repeat protein 4"/>
    <property type="match status" value="1"/>
</dbReference>
<name>A0AAV8SG00_9ROSI</name>
<dbReference type="Pfam" id="PF25372">
    <property type="entry name" value="DUF7885"/>
    <property type="match status" value="1"/>
</dbReference>
<comment type="caution">
    <text evidence="2">The sequence shown here is derived from an EMBL/GenBank/DDBJ whole genome shotgun (WGS) entry which is preliminary data.</text>
</comment>
<dbReference type="GO" id="GO:0019005">
    <property type="term" value="C:SCF ubiquitin ligase complex"/>
    <property type="evidence" value="ECO:0007669"/>
    <property type="project" value="TreeGrafter"/>
</dbReference>
<dbReference type="InterPro" id="IPR057207">
    <property type="entry name" value="FBXL15_LRR"/>
</dbReference>
<dbReference type="AlphaFoldDB" id="A0AAV8SG00"/>
<dbReference type="SMART" id="SM00367">
    <property type="entry name" value="LRR_CC"/>
    <property type="match status" value="6"/>
</dbReference>
<keyword evidence="3" id="KW-1185">Reference proteome</keyword>
<gene>
    <name evidence="2" type="ORF">K2173_016358</name>
</gene>
<dbReference type="PANTHER" id="PTHR13318:SF223">
    <property type="entry name" value="RNI-LIKE SUPERFAMILY PROTEIN"/>
    <property type="match status" value="1"/>
</dbReference>
<dbReference type="GO" id="GO:0031146">
    <property type="term" value="P:SCF-dependent proteasomal ubiquitin-dependent protein catabolic process"/>
    <property type="evidence" value="ECO:0007669"/>
    <property type="project" value="TreeGrafter"/>
</dbReference>
<dbReference type="CDD" id="cd22159">
    <property type="entry name" value="F-box_AtTIR1-like"/>
    <property type="match status" value="1"/>
</dbReference>
<evidence type="ECO:0000313" key="2">
    <source>
        <dbReference type="EMBL" id="KAJ8751177.1"/>
    </source>
</evidence>
<dbReference type="PANTHER" id="PTHR13318">
    <property type="entry name" value="PARTNER OF PAIRED, ISOFORM B-RELATED"/>
    <property type="match status" value="1"/>
</dbReference>
<dbReference type="EMBL" id="JAIWQS010000011">
    <property type="protein sequence ID" value="KAJ8751177.1"/>
    <property type="molecule type" value="Genomic_DNA"/>
</dbReference>
<sequence>MSNLGDDELALILNWVYDHNDRKSCTLVSKQWLRVEGQTRSFIRILELDDLQSFLPRFPNLLHLESQLLITNSHLQFIARMCPKIEFLNFNLKPSRVDEYFHGLDEFPDFSDFGDNGVRSLAKGCCNLTKVLLRRRKNVANHGVITLVNLAQNLTTLDLGWCNSIGDQSLEAIGGLHFIRVLNLEGCSLITDRGLGFLANGSSSRSLKKLILADCDRVTDFGVSLLQGMCCLEELNLAECGPKVTDNGGMVVASIPSLKRLNLSWLINVSDITLVAIAENCEELVALVLTGCEMITGAGVRAFANHERLESLVLASCYSICGDDVEMVLKCKTLKQIVLDKGLRMWIPARTQENISRSCQLHWR</sequence>
<evidence type="ECO:0000259" key="1">
    <source>
        <dbReference type="Pfam" id="PF25372"/>
    </source>
</evidence>
<proteinExistence type="predicted"/>
<dbReference type="SUPFAM" id="SSF52047">
    <property type="entry name" value="RNI-like"/>
    <property type="match status" value="1"/>
</dbReference>
<accession>A0AAV8SG00</accession>
<protein>
    <recommendedName>
        <fullName evidence="1">F-box/LRR-repeat protein 15-like leucin rich repeat domain-containing protein</fullName>
    </recommendedName>
</protein>
<dbReference type="InterPro" id="IPR006553">
    <property type="entry name" value="Leu-rich_rpt_Cys-con_subtyp"/>
</dbReference>
<evidence type="ECO:0000313" key="3">
    <source>
        <dbReference type="Proteomes" id="UP001159364"/>
    </source>
</evidence>
<dbReference type="Gene3D" id="3.80.10.10">
    <property type="entry name" value="Ribonuclease Inhibitor"/>
    <property type="match status" value="2"/>
</dbReference>
<dbReference type="Gene3D" id="1.20.1280.50">
    <property type="match status" value="1"/>
</dbReference>
<dbReference type="Proteomes" id="UP001159364">
    <property type="component" value="Linkage Group LG11"/>
</dbReference>
<feature type="domain" description="F-box/LRR-repeat protein 15-like leucin rich repeat" evidence="1">
    <location>
        <begin position="150"/>
        <end position="226"/>
    </location>
</feature>